<evidence type="ECO:0000313" key="1">
    <source>
        <dbReference type="EMBL" id="WUN80659.1"/>
    </source>
</evidence>
<proteinExistence type="predicted"/>
<sequence length="99" mass="10593">MDIDTVGVPGSMSGAEYSAALIRGRTYVGYRSAPTGAYAWKDLTNYRQTPGYPRNACGVFVKDADRVYVKVLTTAGAVFETSCTLTLTCTLGWAAVIDP</sequence>
<name>A0ABZ1QDC4_9ACTN</name>
<protein>
    <submittedName>
        <fullName evidence="1">Uncharacterized protein</fullName>
    </submittedName>
</protein>
<accession>A0ABZ1QDC4</accession>
<dbReference type="RefSeq" id="WP_328739708.1">
    <property type="nucleotide sequence ID" value="NZ_CP108036.1"/>
</dbReference>
<dbReference type="GeneID" id="95498440"/>
<gene>
    <name evidence="1" type="ORF">OHA91_20365</name>
</gene>
<dbReference type="EMBL" id="CP108036">
    <property type="protein sequence ID" value="WUN80659.1"/>
    <property type="molecule type" value="Genomic_DNA"/>
</dbReference>
<dbReference type="Proteomes" id="UP001432312">
    <property type="component" value="Chromosome"/>
</dbReference>
<keyword evidence="2" id="KW-1185">Reference proteome</keyword>
<reference evidence="1" key="1">
    <citation type="submission" date="2022-10" db="EMBL/GenBank/DDBJ databases">
        <title>The complete genomes of actinobacterial strains from the NBC collection.</title>
        <authorList>
            <person name="Joergensen T.S."/>
            <person name="Alvarez Arevalo M."/>
            <person name="Sterndorff E.B."/>
            <person name="Faurdal D."/>
            <person name="Vuksanovic O."/>
            <person name="Mourched A.-S."/>
            <person name="Charusanti P."/>
            <person name="Shaw S."/>
            <person name="Blin K."/>
            <person name="Weber T."/>
        </authorList>
    </citation>
    <scope>NUCLEOTIDE SEQUENCE</scope>
    <source>
        <strain evidence="1">NBC_00303</strain>
    </source>
</reference>
<organism evidence="1 2">
    <name type="scientific">Streptomyces erythrochromogenes</name>
    <dbReference type="NCBI Taxonomy" id="285574"/>
    <lineage>
        <taxon>Bacteria</taxon>
        <taxon>Bacillati</taxon>
        <taxon>Actinomycetota</taxon>
        <taxon>Actinomycetes</taxon>
        <taxon>Kitasatosporales</taxon>
        <taxon>Streptomycetaceae</taxon>
        <taxon>Streptomyces</taxon>
    </lineage>
</organism>
<evidence type="ECO:0000313" key="2">
    <source>
        <dbReference type="Proteomes" id="UP001432312"/>
    </source>
</evidence>